<dbReference type="InterPro" id="IPR002942">
    <property type="entry name" value="S4_RNA-bd"/>
</dbReference>
<keyword evidence="5" id="KW-1185">Reference proteome</keyword>
<evidence type="ECO:0000259" key="3">
    <source>
        <dbReference type="SMART" id="SM00363"/>
    </source>
</evidence>
<dbReference type="AlphaFoldDB" id="A0A7X4K583"/>
<keyword evidence="1" id="KW-0694">RNA-binding</keyword>
<accession>A0A7X4K583</accession>
<feature type="region of interest" description="Disordered" evidence="2">
    <location>
        <begin position="1"/>
        <end position="36"/>
    </location>
</feature>
<name>A0A7X4K583_9SPHN</name>
<evidence type="ECO:0000313" key="4">
    <source>
        <dbReference type="EMBL" id="MYL96651.1"/>
    </source>
</evidence>
<dbReference type="Gene3D" id="3.10.290.10">
    <property type="entry name" value="RNA-binding S4 domain"/>
    <property type="match status" value="1"/>
</dbReference>
<evidence type="ECO:0000256" key="1">
    <source>
        <dbReference type="PROSITE-ProRule" id="PRU00182"/>
    </source>
</evidence>
<organism evidence="4 5">
    <name type="scientific">Novosphingobium silvae</name>
    <dbReference type="NCBI Taxonomy" id="2692619"/>
    <lineage>
        <taxon>Bacteria</taxon>
        <taxon>Pseudomonadati</taxon>
        <taxon>Pseudomonadota</taxon>
        <taxon>Alphaproteobacteria</taxon>
        <taxon>Sphingomonadales</taxon>
        <taxon>Sphingomonadaceae</taxon>
        <taxon>Novosphingobium</taxon>
    </lineage>
</organism>
<dbReference type="GO" id="GO:0003723">
    <property type="term" value="F:RNA binding"/>
    <property type="evidence" value="ECO:0007669"/>
    <property type="project" value="UniProtKB-KW"/>
</dbReference>
<dbReference type="Pfam" id="PF01479">
    <property type="entry name" value="S4"/>
    <property type="match status" value="1"/>
</dbReference>
<feature type="domain" description="RNA-binding S4" evidence="3">
    <location>
        <begin position="48"/>
        <end position="112"/>
    </location>
</feature>
<dbReference type="InterPro" id="IPR036986">
    <property type="entry name" value="S4_RNA-bd_sf"/>
</dbReference>
<reference evidence="4 5" key="1">
    <citation type="submission" date="2019-12" db="EMBL/GenBank/DDBJ databases">
        <authorList>
            <person name="Feng G."/>
            <person name="Zhu H."/>
        </authorList>
    </citation>
    <scope>NUCLEOTIDE SEQUENCE [LARGE SCALE GENOMIC DNA]</scope>
    <source>
        <strain evidence="4 5">FGD1</strain>
    </source>
</reference>
<dbReference type="CDD" id="cd00165">
    <property type="entry name" value="S4"/>
    <property type="match status" value="1"/>
</dbReference>
<dbReference type="SMART" id="SM00363">
    <property type="entry name" value="S4"/>
    <property type="match status" value="1"/>
</dbReference>
<evidence type="ECO:0000256" key="2">
    <source>
        <dbReference type="SAM" id="MobiDB-lite"/>
    </source>
</evidence>
<comment type="caution">
    <text evidence="4">The sequence shown here is derived from an EMBL/GenBank/DDBJ whole genome shotgun (WGS) entry which is preliminary data.</text>
</comment>
<evidence type="ECO:0000313" key="5">
    <source>
        <dbReference type="Proteomes" id="UP000465810"/>
    </source>
</evidence>
<dbReference type="PROSITE" id="PS50889">
    <property type="entry name" value="S4"/>
    <property type="match status" value="1"/>
</dbReference>
<proteinExistence type="predicted"/>
<protein>
    <recommendedName>
        <fullName evidence="3">RNA-binding S4 domain-containing protein</fullName>
    </recommendedName>
</protein>
<sequence>MARPRRCAGAGVRPAATWSPKSPLPPGATALSPRSRTWCADAPPDRRVRIDKLLWFLRLAKTRPLAQALAEEGHIRLNGRRVDRAHQKIAVGDVLTVPIAAGVRVIEVLSIPVRRGPAGEAQGCYRVLDGRPVDPIAAAHSNGA</sequence>
<gene>
    <name evidence="4" type="ORF">GR702_02525</name>
</gene>
<dbReference type="Proteomes" id="UP000465810">
    <property type="component" value="Unassembled WGS sequence"/>
</dbReference>
<dbReference type="SUPFAM" id="SSF55174">
    <property type="entry name" value="Alpha-L RNA-binding motif"/>
    <property type="match status" value="1"/>
</dbReference>
<dbReference type="EMBL" id="WVTD01000001">
    <property type="protein sequence ID" value="MYL96651.1"/>
    <property type="molecule type" value="Genomic_DNA"/>
</dbReference>